<keyword evidence="8" id="KW-0539">Nucleus</keyword>
<dbReference type="GO" id="GO:0051083">
    <property type="term" value="P:'de novo' cotranslational protein folding"/>
    <property type="evidence" value="ECO:0007669"/>
    <property type="project" value="TreeGrafter"/>
</dbReference>
<keyword evidence="6" id="KW-0963">Cytoplasm</keyword>
<dbReference type="FunFam" id="1.25.40.720:FF:000001">
    <property type="entry name" value="Telomere length regulation protein TEL2"/>
    <property type="match status" value="1"/>
</dbReference>
<sequence length="825" mass="91187">MDSGPLAVHLAVRQCINTLSTSRDITEVTEALRTAGRYLSGTEDDPPACQREEFARAHYTKLLQFLISNLNAHWLELLTPEQHMDLWVSLFLNGPPDQVLLVLLDCVNSCSMSSGLERGLDVLEYFLQRGRLSALLWATCQGPPPANSPQLRDALLSRLVALPDLLANRLQEHTRPAFQPLHYYPLLARELSVALERTCQALREEMFGVLVPCLSALTQSDFVWKRVCWQLVESVPDRWMEGVVSGLVQTVDGSAALSRLLGNVVLKNKKAQFVITNKLLLLQYKYKTPMLQSLLGYLAEDSGRRPLLIQVLKALCGTWSSCSAVKHSPIEQQLYISKALLICLGLLRDSEVLEHREELLQCMLSGMQCHLDSSIPRVHHLGKVVGESLSARLDPGGTRLQFQYELDTETKELLSLLSPPPAHQQPPETLPPDSRTEPAPKSPSSEREEGKAGVPAARPIKQHSSDSELDSDDELTPYDMTRDGELGGALAPRYIRDCLEALTSSEDPGKVEVSLGAAEGLIKKNPAATREVSVELVKVLLHLEDRFNTQGFLRLRQRAMVSLTVTDTLAVTGYLTTEFYSLNYSLRQRLDILEVLALAAQDLSQPTSANSAPSKHKPPPLIQPVSTETAPDLQGTGQHWRRVVDQRIESKTRRFGKGAPRTGSSAAPSRFAPVAGCFFFPLLRNYDRPQVTFDLLGSDHLVLGRLVHTLGVLMYFAVNAPVATQMGKALLDFVWAIRYHTDPVVRQGVLFAVSAVLLSVPNERMFSELSDEMLEARAWLGDVAEADPDADCRGLAGQSLLLLEKILKKSIGSPSRGPNDQALQL</sequence>
<keyword evidence="7" id="KW-0472">Membrane</keyword>
<evidence type="ECO:0000256" key="4">
    <source>
        <dbReference type="ARBA" id="ARBA00006133"/>
    </source>
</evidence>
<evidence type="ECO:0000256" key="7">
    <source>
        <dbReference type="ARBA" id="ARBA00023136"/>
    </source>
</evidence>
<accession>A0A444TXI6</accession>
<dbReference type="InterPro" id="IPR019337">
    <property type="entry name" value="Telomere_length_regulation_dom"/>
</dbReference>
<evidence type="ECO:0000256" key="6">
    <source>
        <dbReference type="ARBA" id="ARBA00022490"/>
    </source>
</evidence>
<dbReference type="GO" id="GO:0005634">
    <property type="term" value="C:nucleus"/>
    <property type="evidence" value="ECO:0007669"/>
    <property type="project" value="UniProtKB-SubCell"/>
</dbReference>
<comment type="caution">
    <text evidence="12">The sequence shown here is derived from an EMBL/GenBank/DDBJ whole genome shotgun (WGS) entry which is preliminary data.</text>
</comment>
<comment type="subcellular location">
    <subcellularLocation>
        <location evidence="3">Cytoplasm</location>
    </subcellularLocation>
    <subcellularLocation>
        <location evidence="2">Membrane</location>
    </subcellularLocation>
    <subcellularLocation>
        <location evidence="1">Nucleus</location>
    </subcellularLocation>
</comment>
<dbReference type="EMBL" id="SCEB01215792">
    <property type="protein sequence ID" value="RXM27653.1"/>
    <property type="molecule type" value="Genomic_DNA"/>
</dbReference>
<dbReference type="GO" id="GO:0005829">
    <property type="term" value="C:cytosol"/>
    <property type="evidence" value="ECO:0007669"/>
    <property type="project" value="TreeGrafter"/>
</dbReference>
<evidence type="ECO:0000256" key="2">
    <source>
        <dbReference type="ARBA" id="ARBA00004370"/>
    </source>
</evidence>
<evidence type="ECO:0000256" key="1">
    <source>
        <dbReference type="ARBA" id="ARBA00004123"/>
    </source>
</evidence>
<dbReference type="GO" id="GO:0016020">
    <property type="term" value="C:membrane"/>
    <property type="evidence" value="ECO:0007669"/>
    <property type="project" value="UniProtKB-SubCell"/>
</dbReference>
<name>A0A444TXI6_ACIRT</name>
<evidence type="ECO:0000259" key="10">
    <source>
        <dbReference type="Pfam" id="PF10193"/>
    </source>
</evidence>
<keyword evidence="13" id="KW-1185">Reference proteome</keyword>
<dbReference type="PANTHER" id="PTHR15830">
    <property type="entry name" value="TELOMERE LENGTH REGULATION PROTEIN TEL2 FAMILY MEMBER"/>
    <property type="match status" value="1"/>
</dbReference>
<evidence type="ECO:0000256" key="8">
    <source>
        <dbReference type="ARBA" id="ARBA00023242"/>
    </source>
</evidence>
<dbReference type="AlphaFoldDB" id="A0A444TXI6"/>
<dbReference type="InterPro" id="IPR051970">
    <property type="entry name" value="TEL2_Regulation"/>
</dbReference>
<reference evidence="12 13" key="1">
    <citation type="submission" date="2019-01" db="EMBL/GenBank/DDBJ databases">
        <title>Draft Genome and Complete Hox-Cluster Characterization of the Sterlet Sturgeon (Acipenser ruthenus).</title>
        <authorList>
            <person name="Wei Q."/>
        </authorList>
    </citation>
    <scope>NUCLEOTIDE SEQUENCE [LARGE SCALE GENOMIC DNA]</scope>
    <source>
        <strain evidence="12">WHYD16114868_AA</strain>
        <tissue evidence="12">Blood</tissue>
    </source>
</reference>
<dbReference type="GO" id="GO:0051879">
    <property type="term" value="F:Hsp90 protein binding"/>
    <property type="evidence" value="ECO:0007669"/>
    <property type="project" value="TreeGrafter"/>
</dbReference>
<dbReference type="InterPro" id="IPR057348">
    <property type="entry name" value="TELO2_ARM"/>
</dbReference>
<dbReference type="GO" id="GO:0042162">
    <property type="term" value="F:telomeric DNA binding"/>
    <property type="evidence" value="ECO:0007669"/>
    <property type="project" value="TreeGrafter"/>
</dbReference>
<dbReference type="Proteomes" id="UP000289886">
    <property type="component" value="Unassembled WGS sequence"/>
</dbReference>
<dbReference type="Gene3D" id="1.25.40.720">
    <property type="entry name" value="Telomere length regulation protein 2, C-terminal domain"/>
    <property type="match status" value="2"/>
</dbReference>
<evidence type="ECO:0000256" key="5">
    <source>
        <dbReference type="ARBA" id="ARBA00018231"/>
    </source>
</evidence>
<dbReference type="PANTHER" id="PTHR15830:SF10">
    <property type="entry name" value="TELOMERE LENGTH REGULATION PROTEIN TEL2 HOMOLOG"/>
    <property type="match status" value="1"/>
</dbReference>
<feature type="domain" description="TELO2 ARM repeat" evidence="11">
    <location>
        <begin position="305"/>
        <end position="395"/>
    </location>
</feature>
<organism evidence="12 13">
    <name type="scientific">Acipenser ruthenus</name>
    <name type="common">Sterlet sturgeon</name>
    <dbReference type="NCBI Taxonomy" id="7906"/>
    <lineage>
        <taxon>Eukaryota</taxon>
        <taxon>Metazoa</taxon>
        <taxon>Chordata</taxon>
        <taxon>Craniata</taxon>
        <taxon>Vertebrata</taxon>
        <taxon>Euteleostomi</taxon>
        <taxon>Actinopterygii</taxon>
        <taxon>Chondrostei</taxon>
        <taxon>Acipenseriformes</taxon>
        <taxon>Acipenseridae</taxon>
        <taxon>Acipenser</taxon>
    </lineage>
</organism>
<feature type="compositionally biased region" description="Pro residues" evidence="9">
    <location>
        <begin position="418"/>
        <end position="430"/>
    </location>
</feature>
<proteinExistence type="inferred from homology"/>
<dbReference type="InterPro" id="IPR016024">
    <property type="entry name" value="ARM-type_fold"/>
</dbReference>
<evidence type="ECO:0000256" key="9">
    <source>
        <dbReference type="SAM" id="MobiDB-lite"/>
    </source>
</evidence>
<dbReference type="FunFam" id="1.25.40.720:FF:000003">
    <property type="entry name" value="Telomere length regulation protein TEL2 homolog"/>
    <property type="match status" value="1"/>
</dbReference>
<evidence type="ECO:0000256" key="3">
    <source>
        <dbReference type="ARBA" id="ARBA00004496"/>
    </source>
</evidence>
<dbReference type="InterPro" id="IPR038528">
    <property type="entry name" value="TEL2_C_sf"/>
</dbReference>
<evidence type="ECO:0000313" key="13">
    <source>
        <dbReference type="Proteomes" id="UP000289886"/>
    </source>
</evidence>
<gene>
    <name evidence="12" type="ORF">EOD39_0619</name>
</gene>
<evidence type="ECO:0000313" key="12">
    <source>
        <dbReference type="EMBL" id="RXM27653.1"/>
    </source>
</evidence>
<dbReference type="SUPFAM" id="SSF48371">
    <property type="entry name" value="ARM repeat"/>
    <property type="match status" value="1"/>
</dbReference>
<dbReference type="Pfam" id="PF25320">
    <property type="entry name" value="TELO2_ARM"/>
    <property type="match status" value="1"/>
</dbReference>
<protein>
    <recommendedName>
        <fullName evidence="5">Telomere length regulation protein TEL2 homolog</fullName>
    </recommendedName>
</protein>
<evidence type="ECO:0000259" key="11">
    <source>
        <dbReference type="Pfam" id="PF25320"/>
    </source>
</evidence>
<feature type="region of interest" description="Disordered" evidence="9">
    <location>
        <begin position="417"/>
        <end position="484"/>
    </location>
</feature>
<feature type="compositionally biased region" description="Basic and acidic residues" evidence="9">
    <location>
        <begin position="434"/>
        <end position="451"/>
    </location>
</feature>
<feature type="compositionally biased region" description="Acidic residues" evidence="9">
    <location>
        <begin position="467"/>
        <end position="476"/>
    </location>
</feature>
<comment type="similarity">
    <text evidence="4">Belongs to the TEL2 family.</text>
</comment>
<feature type="domain" description="Telomere length regulation protein conserved" evidence="10">
    <location>
        <begin position="492"/>
        <end position="600"/>
    </location>
</feature>
<dbReference type="Pfam" id="PF10193">
    <property type="entry name" value="Telomere_reg-2"/>
    <property type="match status" value="1"/>
</dbReference>